<comment type="caution">
    <text evidence="8">The sequence shown here is derived from an EMBL/GenBank/DDBJ whole genome shotgun (WGS) entry which is preliminary data.</text>
</comment>
<dbReference type="GO" id="GO:0006002">
    <property type="term" value="P:fructose 6-phosphate metabolic process"/>
    <property type="evidence" value="ECO:0007669"/>
    <property type="project" value="InterPro"/>
</dbReference>
<feature type="domain" description="Phosphofructokinase" evidence="7">
    <location>
        <begin position="3"/>
        <end position="37"/>
    </location>
</feature>
<dbReference type="AlphaFoldDB" id="A0A523YLS6"/>
<evidence type="ECO:0000256" key="2">
    <source>
        <dbReference type="ARBA" id="ARBA00022679"/>
    </source>
</evidence>
<dbReference type="InterPro" id="IPR000023">
    <property type="entry name" value="Phosphofructokinase_dom"/>
</dbReference>
<comment type="cofactor">
    <cofactor evidence="1">
        <name>Mg(2+)</name>
        <dbReference type="ChEBI" id="CHEBI:18420"/>
    </cofactor>
</comment>
<evidence type="ECO:0000256" key="1">
    <source>
        <dbReference type="ARBA" id="ARBA00001946"/>
    </source>
</evidence>
<dbReference type="UniPathway" id="UPA00109">
    <property type="reaction ID" value="UER00182"/>
</dbReference>
<keyword evidence="4" id="KW-0418">Kinase</keyword>
<evidence type="ECO:0000256" key="6">
    <source>
        <dbReference type="ARBA" id="ARBA00038478"/>
    </source>
</evidence>
<name>A0A523YLS6_UNCAE</name>
<comment type="similarity">
    <text evidence="6">Belongs to the phosphofructokinase type A (PFKA) family.</text>
</comment>
<dbReference type="SUPFAM" id="SSF53784">
    <property type="entry name" value="Phosphofructokinase"/>
    <property type="match status" value="1"/>
</dbReference>
<evidence type="ECO:0000256" key="5">
    <source>
        <dbReference type="ARBA" id="ARBA00022842"/>
    </source>
</evidence>
<protein>
    <recommendedName>
        <fullName evidence="7">Phosphofructokinase domain-containing protein</fullName>
    </recommendedName>
</protein>
<proteinExistence type="inferred from homology"/>
<organism evidence="8 9">
    <name type="scientific">Aerophobetes bacterium</name>
    <dbReference type="NCBI Taxonomy" id="2030807"/>
    <lineage>
        <taxon>Bacteria</taxon>
        <taxon>Candidatus Aerophobota</taxon>
    </lineage>
</organism>
<dbReference type="EMBL" id="SOIJ01000205">
    <property type="protein sequence ID" value="TET92510.1"/>
    <property type="molecule type" value="Genomic_DNA"/>
</dbReference>
<evidence type="ECO:0000256" key="3">
    <source>
        <dbReference type="ARBA" id="ARBA00022723"/>
    </source>
</evidence>
<dbReference type="Proteomes" id="UP000316925">
    <property type="component" value="Unassembled WGS sequence"/>
</dbReference>
<sequence>MDKIAVLTSGGDYPGMNAVIRAVMRKACHQGLKVVGI</sequence>
<evidence type="ECO:0000259" key="7">
    <source>
        <dbReference type="Pfam" id="PF00365"/>
    </source>
</evidence>
<dbReference type="GO" id="GO:0046872">
    <property type="term" value="F:metal ion binding"/>
    <property type="evidence" value="ECO:0007669"/>
    <property type="project" value="UniProtKB-KW"/>
</dbReference>
<evidence type="ECO:0000313" key="9">
    <source>
        <dbReference type="Proteomes" id="UP000316925"/>
    </source>
</evidence>
<gene>
    <name evidence="8" type="ORF">E3J33_03605</name>
</gene>
<keyword evidence="5" id="KW-0460">Magnesium</keyword>
<evidence type="ECO:0000313" key="8">
    <source>
        <dbReference type="EMBL" id="TET92510.1"/>
    </source>
</evidence>
<keyword evidence="3" id="KW-0479">Metal-binding</keyword>
<dbReference type="PRINTS" id="PR00476">
    <property type="entry name" value="PHFRCTKINASE"/>
</dbReference>
<dbReference type="Pfam" id="PF00365">
    <property type="entry name" value="PFK"/>
    <property type="match status" value="1"/>
</dbReference>
<reference evidence="8 9" key="1">
    <citation type="submission" date="2019-03" db="EMBL/GenBank/DDBJ databases">
        <title>Metabolic potential of uncultured bacteria and archaea associated with petroleum seepage in deep-sea sediments.</title>
        <authorList>
            <person name="Dong X."/>
            <person name="Hubert C."/>
        </authorList>
    </citation>
    <scope>NUCLEOTIDE SEQUENCE [LARGE SCALE GENOMIC DNA]</scope>
    <source>
        <strain evidence="8">E29_bin28</strain>
    </source>
</reference>
<dbReference type="Gene3D" id="3.40.50.450">
    <property type="match status" value="1"/>
</dbReference>
<dbReference type="InterPro" id="IPR022953">
    <property type="entry name" value="ATP_PFK"/>
</dbReference>
<dbReference type="GO" id="GO:0003872">
    <property type="term" value="F:6-phosphofructokinase activity"/>
    <property type="evidence" value="ECO:0007669"/>
    <property type="project" value="InterPro"/>
</dbReference>
<keyword evidence="2" id="KW-0808">Transferase</keyword>
<dbReference type="InterPro" id="IPR035966">
    <property type="entry name" value="PKF_sf"/>
</dbReference>
<evidence type="ECO:0000256" key="4">
    <source>
        <dbReference type="ARBA" id="ARBA00022777"/>
    </source>
</evidence>
<accession>A0A523YLS6</accession>